<comment type="caution">
    <text evidence="1">The sequence shown here is derived from an EMBL/GenBank/DDBJ whole genome shotgun (WGS) entry which is preliminary data.</text>
</comment>
<organism evidence="1 2">
    <name type="scientific">Lecanicillium saksenae</name>
    <dbReference type="NCBI Taxonomy" id="468837"/>
    <lineage>
        <taxon>Eukaryota</taxon>
        <taxon>Fungi</taxon>
        <taxon>Dikarya</taxon>
        <taxon>Ascomycota</taxon>
        <taxon>Pezizomycotina</taxon>
        <taxon>Sordariomycetes</taxon>
        <taxon>Hypocreomycetidae</taxon>
        <taxon>Hypocreales</taxon>
        <taxon>Cordycipitaceae</taxon>
        <taxon>Lecanicillium</taxon>
    </lineage>
</organism>
<sequence>MPVDLTHYRVQYKSTRQPASRPTPFTTSLAHLFLTTAKMSDLANVTNCVAATPTAPSQQIPQLVPVGSFWAAITDLAVAPMKACCSPNAVHQHAESCKLWCEVPDRYGNLSDPKSDWSSDLFDCLKEKSNGSVTMLESGQNKDTSSASTTKIAVWGLCVGLLLPSILGYFN</sequence>
<proteinExistence type="predicted"/>
<dbReference type="Proteomes" id="UP001148737">
    <property type="component" value="Unassembled WGS sequence"/>
</dbReference>
<protein>
    <submittedName>
        <fullName evidence="1">Uncharacterized protein</fullName>
    </submittedName>
</protein>
<gene>
    <name evidence="1" type="ORF">NLG97_g7022</name>
</gene>
<reference evidence="1" key="1">
    <citation type="submission" date="2022-07" db="EMBL/GenBank/DDBJ databases">
        <title>Genome Sequence of Lecanicillium saksenae.</title>
        <authorList>
            <person name="Buettner E."/>
        </authorList>
    </citation>
    <scope>NUCLEOTIDE SEQUENCE</scope>
    <source>
        <strain evidence="1">VT-O1</strain>
    </source>
</reference>
<evidence type="ECO:0000313" key="1">
    <source>
        <dbReference type="EMBL" id="KAJ3484564.1"/>
    </source>
</evidence>
<evidence type="ECO:0000313" key="2">
    <source>
        <dbReference type="Proteomes" id="UP001148737"/>
    </source>
</evidence>
<keyword evidence="2" id="KW-1185">Reference proteome</keyword>
<dbReference type="EMBL" id="JANAKD010001018">
    <property type="protein sequence ID" value="KAJ3484564.1"/>
    <property type="molecule type" value="Genomic_DNA"/>
</dbReference>
<accession>A0ACC1QR69</accession>
<name>A0ACC1QR69_9HYPO</name>